<sequence length="116" mass="12673">MTEPVSAIRNLGPASVDQFARAGIHSAEEVRALGAEAAYRRLILAGTRPHFIGFYALVMGLQGRRWNDLGPDEKAELRVVFDRLVAGIAEKAKGRSDFEAALDMLGVRDPDVPGRR</sequence>
<feature type="domain" description="TfoX C-terminal" evidence="1">
    <location>
        <begin position="3"/>
        <end position="78"/>
    </location>
</feature>
<dbReference type="Proteomes" id="UP000655420">
    <property type="component" value="Unassembled WGS sequence"/>
</dbReference>
<organism evidence="2 3">
    <name type="scientific">Thermohalobaculum xanthum</name>
    <dbReference type="NCBI Taxonomy" id="2753746"/>
    <lineage>
        <taxon>Bacteria</taxon>
        <taxon>Pseudomonadati</taxon>
        <taxon>Pseudomonadota</taxon>
        <taxon>Alphaproteobacteria</taxon>
        <taxon>Rhodobacterales</taxon>
        <taxon>Paracoccaceae</taxon>
        <taxon>Thermohalobaculum</taxon>
    </lineage>
</organism>
<name>A0A8J7SE98_9RHOB</name>
<dbReference type="EMBL" id="JAEHHL010000006">
    <property type="protein sequence ID" value="MBK0399703.1"/>
    <property type="molecule type" value="Genomic_DNA"/>
</dbReference>
<gene>
    <name evidence="2" type="ORF">H0I76_10910</name>
</gene>
<comment type="caution">
    <text evidence="2">The sequence shown here is derived from an EMBL/GenBank/DDBJ whole genome shotgun (WGS) entry which is preliminary data.</text>
</comment>
<keyword evidence="3" id="KW-1185">Reference proteome</keyword>
<dbReference type="Pfam" id="PF04994">
    <property type="entry name" value="TfoX_C"/>
    <property type="match status" value="1"/>
</dbReference>
<reference evidence="2" key="1">
    <citation type="submission" date="2020-12" db="EMBL/GenBank/DDBJ databases">
        <title>Bacterial taxonomy.</title>
        <authorList>
            <person name="Pan X."/>
        </authorList>
    </citation>
    <scope>NUCLEOTIDE SEQUENCE</scope>
    <source>
        <strain evidence="2">M0105</strain>
    </source>
</reference>
<dbReference type="InterPro" id="IPR007077">
    <property type="entry name" value="TfoX_C"/>
</dbReference>
<proteinExistence type="predicted"/>
<evidence type="ECO:0000313" key="2">
    <source>
        <dbReference type="EMBL" id="MBK0399703.1"/>
    </source>
</evidence>
<protein>
    <submittedName>
        <fullName evidence="2">TfoX/Sxy family protein</fullName>
    </submittedName>
</protein>
<evidence type="ECO:0000259" key="1">
    <source>
        <dbReference type="Pfam" id="PF04994"/>
    </source>
</evidence>
<dbReference type="RefSeq" id="WP_200609897.1">
    <property type="nucleotide sequence ID" value="NZ_JAEHHL010000006.1"/>
</dbReference>
<evidence type="ECO:0000313" key="3">
    <source>
        <dbReference type="Proteomes" id="UP000655420"/>
    </source>
</evidence>
<accession>A0A8J7SE98</accession>
<dbReference type="AlphaFoldDB" id="A0A8J7SE98"/>
<dbReference type="Gene3D" id="1.10.150.20">
    <property type="entry name" value="5' to 3' exonuclease, C-terminal subdomain"/>
    <property type="match status" value="1"/>
</dbReference>